<keyword evidence="6" id="KW-0999">Mitochondrion inner membrane</keyword>
<evidence type="ECO:0000256" key="10">
    <source>
        <dbReference type="PROSITE-ProRule" id="PRU00282"/>
    </source>
</evidence>
<dbReference type="Proteomes" id="UP000077755">
    <property type="component" value="Chromosome 2"/>
</dbReference>
<keyword evidence="3 11" id="KW-0813">Transport</keyword>
<dbReference type="OMA" id="DQTSVGA"/>
<name>A0A166E5M4_DAUCS</name>
<keyword evidence="7" id="KW-1133">Transmembrane helix</keyword>
<evidence type="ECO:0008006" key="15">
    <source>
        <dbReference type="Google" id="ProtNLM"/>
    </source>
</evidence>
<feature type="repeat" description="Solcar" evidence="10">
    <location>
        <begin position="162"/>
        <end position="261"/>
    </location>
</feature>
<evidence type="ECO:0000256" key="6">
    <source>
        <dbReference type="ARBA" id="ARBA00022792"/>
    </source>
</evidence>
<comment type="similarity">
    <text evidence="2 11">Belongs to the mitochondrial carrier (TC 2.A.29) family.</text>
</comment>
<evidence type="ECO:0000256" key="4">
    <source>
        <dbReference type="ARBA" id="ARBA00022692"/>
    </source>
</evidence>
<evidence type="ECO:0000256" key="8">
    <source>
        <dbReference type="ARBA" id="ARBA00023128"/>
    </source>
</evidence>
<keyword evidence="9 10" id="KW-0472">Membrane</keyword>
<feature type="repeat" description="Solcar" evidence="10">
    <location>
        <begin position="274"/>
        <end position="362"/>
    </location>
</feature>
<dbReference type="InterPro" id="IPR018108">
    <property type="entry name" value="MCP_transmembrane"/>
</dbReference>
<dbReference type="EMBL" id="LNRQ01000002">
    <property type="protein sequence ID" value="KZN06126.1"/>
    <property type="molecule type" value="Genomic_DNA"/>
</dbReference>
<dbReference type="EMBL" id="CP093344">
    <property type="protein sequence ID" value="WOG88628.1"/>
    <property type="molecule type" value="Genomic_DNA"/>
</dbReference>
<organism evidence="12">
    <name type="scientific">Daucus carota subsp. sativus</name>
    <name type="common">Carrot</name>
    <dbReference type="NCBI Taxonomy" id="79200"/>
    <lineage>
        <taxon>Eukaryota</taxon>
        <taxon>Viridiplantae</taxon>
        <taxon>Streptophyta</taxon>
        <taxon>Embryophyta</taxon>
        <taxon>Tracheophyta</taxon>
        <taxon>Spermatophyta</taxon>
        <taxon>Magnoliopsida</taxon>
        <taxon>eudicotyledons</taxon>
        <taxon>Gunneridae</taxon>
        <taxon>Pentapetalae</taxon>
        <taxon>asterids</taxon>
        <taxon>campanulids</taxon>
        <taxon>Apiales</taxon>
        <taxon>Apiaceae</taxon>
        <taxon>Apioideae</taxon>
        <taxon>Scandiceae</taxon>
        <taxon>Daucinae</taxon>
        <taxon>Daucus</taxon>
        <taxon>Daucus sect. Daucus</taxon>
    </lineage>
</organism>
<dbReference type="PANTHER" id="PTHR45760:SF6">
    <property type="entry name" value="MITOCHONDRIAL SUBSTRATE CARRIER FAMILY PROTEIN"/>
    <property type="match status" value="1"/>
</dbReference>
<dbReference type="STRING" id="79200.A0A166E5M4"/>
<evidence type="ECO:0000256" key="2">
    <source>
        <dbReference type="ARBA" id="ARBA00006375"/>
    </source>
</evidence>
<evidence type="ECO:0000313" key="12">
    <source>
        <dbReference type="EMBL" id="KZN06126.1"/>
    </source>
</evidence>
<comment type="subcellular location">
    <subcellularLocation>
        <location evidence="1">Mitochondrion inner membrane</location>
        <topology evidence="1">Multi-pass membrane protein</topology>
    </subcellularLocation>
</comment>
<keyword evidence="14" id="KW-1185">Reference proteome</keyword>
<dbReference type="Gene3D" id="1.50.40.10">
    <property type="entry name" value="Mitochondrial carrier domain"/>
    <property type="match status" value="2"/>
</dbReference>
<dbReference type="PANTHER" id="PTHR45760">
    <property type="entry name" value="FI19922P1-RELATED"/>
    <property type="match status" value="1"/>
</dbReference>
<dbReference type="SUPFAM" id="SSF103506">
    <property type="entry name" value="Mitochondrial carrier"/>
    <property type="match status" value="1"/>
</dbReference>
<keyword evidence="5" id="KW-0677">Repeat</keyword>
<dbReference type="GO" id="GO:1990542">
    <property type="term" value="P:mitochondrial transmembrane transport"/>
    <property type="evidence" value="ECO:0007669"/>
    <property type="project" value="InterPro"/>
</dbReference>
<dbReference type="GO" id="GO:0004784">
    <property type="term" value="F:superoxide dismutase activity"/>
    <property type="evidence" value="ECO:0007669"/>
    <property type="project" value="EnsemblPlants"/>
</dbReference>
<dbReference type="Pfam" id="PF00153">
    <property type="entry name" value="Mito_carr"/>
    <property type="match status" value="4"/>
</dbReference>
<proteinExistence type="inferred from homology"/>
<dbReference type="PRINTS" id="PR00926">
    <property type="entry name" value="MITOCARRIER"/>
</dbReference>
<evidence type="ECO:0000313" key="14">
    <source>
        <dbReference type="Proteomes" id="UP000077755"/>
    </source>
</evidence>
<gene>
    <name evidence="12" type="ORF">DCAR_006963</name>
    <name evidence="13" type="ORF">DCAR_0207863</name>
</gene>
<dbReference type="OrthoDB" id="1747031at2759"/>
<evidence type="ECO:0000256" key="7">
    <source>
        <dbReference type="ARBA" id="ARBA00022989"/>
    </source>
</evidence>
<evidence type="ECO:0000256" key="5">
    <source>
        <dbReference type="ARBA" id="ARBA00022737"/>
    </source>
</evidence>
<evidence type="ECO:0000256" key="1">
    <source>
        <dbReference type="ARBA" id="ARBA00004448"/>
    </source>
</evidence>
<feature type="repeat" description="Solcar" evidence="10">
    <location>
        <begin position="25"/>
        <end position="150"/>
    </location>
</feature>
<dbReference type="Gramene" id="KZN06126">
    <property type="protein sequence ID" value="KZN06126"/>
    <property type="gene ID" value="DCAR_006963"/>
</dbReference>
<reference evidence="13" key="2">
    <citation type="submission" date="2022-03" db="EMBL/GenBank/DDBJ databases">
        <title>Draft title - Genomic analysis of global carrot germplasm unveils the trajectory of domestication and the origin of high carotenoid orange carrot.</title>
        <authorList>
            <person name="Iorizzo M."/>
            <person name="Ellison S."/>
            <person name="Senalik D."/>
            <person name="Macko-Podgorni A."/>
            <person name="Grzebelus D."/>
            <person name="Bostan H."/>
            <person name="Rolling W."/>
            <person name="Curaba J."/>
            <person name="Simon P."/>
        </authorList>
    </citation>
    <scope>NUCLEOTIDE SEQUENCE</scope>
    <source>
        <tissue evidence="13">Leaf</tissue>
    </source>
</reference>
<reference evidence="12" key="1">
    <citation type="journal article" date="2016" name="Nat. Genet.">
        <title>A high-quality carrot genome assembly provides new insights into carotenoid accumulation and asterid genome evolution.</title>
        <authorList>
            <person name="Iorizzo M."/>
            <person name="Ellison S."/>
            <person name="Senalik D."/>
            <person name="Zeng P."/>
            <person name="Satapoomin P."/>
            <person name="Huang J."/>
            <person name="Bowman M."/>
            <person name="Iovene M."/>
            <person name="Sanseverino W."/>
            <person name="Cavagnaro P."/>
            <person name="Yildiz M."/>
            <person name="Macko-Podgorni A."/>
            <person name="Moranska E."/>
            <person name="Grzebelus E."/>
            <person name="Grzebelus D."/>
            <person name="Ashrafi H."/>
            <person name="Zheng Z."/>
            <person name="Cheng S."/>
            <person name="Spooner D."/>
            <person name="Van Deynze A."/>
            <person name="Simon P."/>
        </authorList>
    </citation>
    <scope>NUCLEOTIDE SEQUENCE [LARGE SCALE GENOMIC DNA]</scope>
    <source>
        <tissue evidence="12">Leaf</tissue>
    </source>
</reference>
<evidence type="ECO:0000256" key="9">
    <source>
        <dbReference type="ARBA" id="ARBA00023136"/>
    </source>
</evidence>
<dbReference type="InterPro" id="IPR023395">
    <property type="entry name" value="MCP_dom_sf"/>
</dbReference>
<dbReference type="AlphaFoldDB" id="A0A166E5M4"/>
<evidence type="ECO:0000256" key="11">
    <source>
        <dbReference type="RuleBase" id="RU000488"/>
    </source>
</evidence>
<protein>
    <recommendedName>
        <fullName evidence="15">Mitochondrial carrier protein</fullName>
    </recommendedName>
</protein>
<evidence type="ECO:0000256" key="3">
    <source>
        <dbReference type="ARBA" id="ARBA00022448"/>
    </source>
</evidence>
<sequence>MNNKEENQYDLNSKQPNLVARDVTLGFGERAFSAAGAAVLSAVLVNPLDVAKTRLQAQAAGVPYNDQCRTSCFESNTMLPDMRSSPSCTRAVTGSESECALRYKGTFDVFYKVTQQEGIARLWRGTYASLALAIPTVGIYLPCYDILRNSLEELTSRNSPSLTPYVPLVSGAVARSLACITCYPIELARTRMQAFKDTQAGVKPPGVCKTLVGVISQVRTTNNLQRLQNYRYLWTGLGAQIARDVPFSAICWSTLEPLRRRIISLVSDQASIATILGANFSAGFVAGSIAAVVTCPLDVAKTRRQIEKDSSRASKMTTKHTLAEIWSDGGIKGLFAGAGPRVARAGPSVGIVVTFYEVVKYALRRRSWSKDRDTL</sequence>
<keyword evidence="4 10" id="KW-0812">Transmembrane</keyword>
<dbReference type="GO" id="GO:0005743">
    <property type="term" value="C:mitochondrial inner membrane"/>
    <property type="evidence" value="ECO:0007669"/>
    <property type="project" value="UniProtKB-SubCell"/>
</dbReference>
<dbReference type="PROSITE" id="PS50920">
    <property type="entry name" value="SOLCAR"/>
    <property type="match status" value="3"/>
</dbReference>
<keyword evidence="8" id="KW-0496">Mitochondrion</keyword>
<dbReference type="InterPro" id="IPR045315">
    <property type="entry name" value="Mtm1-like"/>
</dbReference>
<dbReference type="InterPro" id="IPR002067">
    <property type="entry name" value="MCP"/>
</dbReference>
<accession>A0A166E5M4</accession>
<evidence type="ECO:0000313" key="13">
    <source>
        <dbReference type="EMBL" id="WOG88628.1"/>
    </source>
</evidence>
<dbReference type="GO" id="GO:0097501">
    <property type="term" value="P:stress response to metal ion"/>
    <property type="evidence" value="ECO:0007669"/>
    <property type="project" value="EnsemblPlants"/>
</dbReference>